<reference evidence="2 3" key="1">
    <citation type="submission" date="2016-10" db="EMBL/GenBank/DDBJ databases">
        <authorList>
            <person name="de Groot N.N."/>
        </authorList>
    </citation>
    <scope>NUCLEOTIDE SEQUENCE [LARGE SCALE GENOMIC DNA]</scope>
    <source>
        <strain evidence="2 3">CGMCC 1.3442</strain>
    </source>
</reference>
<keyword evidence="3" id="KW-1185">Reference proteome</keyword>
<dbReference type="Proteomes" id="UP000199334">
    <property type="component" value="Unassembled WGS sequence"/>
</dbReference>
<name>A0A1H0B481_9BACI</name>
<dbReference type="AlphaFoldDB" id="A0A1H0B481"/>
<proteinExistence type="predicted"/>
<accession>A0A1H0B481</accession>
<evidence type="ECO:0000313" key="3">
    <source>
        <dbReference type="Proteomes" id="UP000199334"/>
    </source>
</evidence>
<dbReference type="STRING" id="237069.SAMN05216498_2202"/>
<dbReference type="PROSITE" id="PS50965">
    <property type="entry name" value="NERD"/>
    <property type="match status" value="1"/>
</dbReference>
<evidence type="ECO:0000259" key="1">
    <source>
        <dbReference type="PROSITE" id="PS50965"/>
    </source>
</evidence>
<dbReference type="EMBL" id="FNIG01000004">
    <property type="protein sequence ID" value="SDN40193.1"/>
    <property type="molecule type" value="Genomic_DNA"/>
</dbReference>
<sequence>MELKTCEMSPHLLKLEALIKRFPTSNPKYEIIMDVLNRERAGFNGERQLKYPLSKLDLKFDHLHCVRLNYNSSFFQMDALLITPRFILIIEVKNYRDEVIFKEFDQVLHRDKVYQDPVSQVEEQKYQLEMWLQMNGFTQIPVETVVVMVNPRVLLKTSSENTIHQEKVVTLPRLASKIREISNQFPHEYLKISEMKQLGQLILDAHTDYIPDILKLYKINAHELMPGFICPQCGILGMKMYKKRLECPTCGLRSADAFMTALKDYFLLVGREITNGEFRRFTGVESTNTAKGMLTRADLTKKGKGRHTKYLLNFNYERDFDYLKNTDRIQKTTDRIQKNTDRK</sequence>
<dbReference type="Pfam" id="PF08378">
    <property type="entry name" value="NERD"/>
    <property type="match status" value="1"/>
</dbReference>
<feature type="domain" description="NERD" evidence="1">
    <location>
        <begin position="41"/>
        <end position="151"/>
    </location>
</feature>
<gene>
    <name evidence="2" type="ORF">SAMN05216498_2202</name>
</gene>
<evidence type="ECO:0000313" key="2">
    <source>
        <dbReference type="EMBL" id="SDN40193.1"/>
    </source>
</evidence>
<protein>
    <submittedName>
        <fullName evidence="2">Nuclease-related domain-containing protein</fullName>
    </submittedName>
</protein>
<organism evidence="2 3">
    <name type="scientific">Tenuibacillus multivorans</name>
    <dbReference type="NCBI Taxonomy" id="237069"/>
    <lineage>
        <taxon>Bacteria</taxon>
        <taxon>Bacillati</taxon>
        <taxon>Bacillota</taxon>
        <taxon>Bacilli</taxon>
        <taxon>Bacillales</taxon>
        <taxon>Bacillaceae</taxon>
        <taxon>Tenuibacillus</taxon>
    </lineage>
</organism>
<dbReference type="RefSeq" id="WP_093856639.1">
    <property type="nucleotide sequence ID" value="NZ_FNIG01000004.1"/>
</dbReference>
<dbReference type="OrthoDB" id="569879at2"/>
<dbReference type="InterPro" id="IPR011528">
    <property type="entry name" value="NERD"/>
</dbReference>